<evidence type="ECO:0000313" key="3">
    <source>
        <dbReference type="EMBL" id="ALV25991.1"/>
    </source>
</evidence>
<evidence type="ECO:0000313" key="4">
    <source>
        <dbReference type="Proteomes" id="UP000064921"/>
    </source>
</evidence>
<dbReference type="RefSeq" id="WP_050472100.1">
    <property type="nucleotide sequence ID" value="NZ_CP013068.1"/>
</dbReference>
<dbReference type="AlphaFoldDB" id="A0A0L0J3R4"/>
<dbReference type="Gene3D" id="3.30.2310.20">
    <property type="entry name" value="RelE-like"/>
    <property type="match status" value="1"/>
</dbReference>
<proteinExistence type="inferred from homology"/>
<dbReference type="PANTHER" id="PTHR33755:SF6">
    <property type="entry name" value="PLASMID STABILIZATION SYSTEM PROTEIN"/>
    <property type="match status" value="1"/>
</dbReference>
<dbReference type="InterPro" id="IPR035093">
    <property type="entry name" value="RelE/ParE_toxin_dom_sf"/>
</dbReference>
<dbReference type="Pfam" id="PF05016">
    <property type="entry name" value="ParE_toxin"/>
    <property type="match status" value="1"/>
</dbReference>
<dbReference type="PANTHER" id="PTHR33755">
    <property type="entry name" value="TOXIN PARE1-RELATED"/>
    <property type="match status" value="1"/>
</dbReference>
<dbReference type="InterPro" id="IPR051803">
    <property type="entry name" value="TA_system_RelE-like_toxin"/>
</dbReference>
<dbReference type="InterPro" id="IPR007712">
    <property type="entry name" value="RelE/ParE_toxin"/>
</dbReference>
<reference evidence="3 4" key="1">
    <citation type="submission" date="2015-10" db="EMBL/GenBank/DDBJ databases">
        <title>The world's first case of liver abscess caused by Pannonibacter phragmitetus.</title>
        <authorList>
            <person name="Ming D."/>
            <person name="Wang M."/>
            <person name="Zhou Y."/>
            <person name="Jiang T."/>
            <person name="Hu S."/>
        </authorList>
    </citation>
    <scope>NUCLEOTIDE SEQUENCE [LARGE SCALE GENOMIC DNA]</scope>
    <source>
        <strain evidence="3 4">31801</strain>
    </source>
</reference>
<comment type="similarity">
    <text evidence="1">Belongs to the RelE toxin family.</text>
</comment>
<keyword evidence="4" id="KW-1185">Reference proteome</keyword>
<dbReference type="PATRIC" id="fig|121719.5.peg.3278"/>
<evidence type="ECO:0000256" key="2">
    <source>
        <dbReference type="ARBA" id="ARBA00022649"/>
    </source>
</evidence>
<dbReference type="EMBL" id="CP013068">
    <property type="protein sequence ID" value="ALV25991.1"/>
    <property type="molecule type" value="Genomic_DNA"/>
</dbReference>
<dbReference type="Proteomes" id="UP000064921">
    <property type="component" value="Chromosome"/>
</dbReference>
<organism evidence="3 4">
    <name type="scientific">Pannonibacter phragmitetus</name>
    <dbReference type="NCBI Taxonomy" id="121719"/>
    <lineage>
        <taxon>Bacteria</taxon>
        <taxon>Pseudomonadati</taxon>
        <taxon>Pseudomonadota</taxon>
        <taxon>Alphaproteobacteria</taxon>
        <taxon>Hyphomicrobiales</taxon>
        <taxon>Stappiaceae</taxon>
        <taxon>Pannonibacter</taxon>
    </lineage>
</organism>
<keyword evidence="2" id="KW-1277">Toxin-antitoxin system</keyword>
<dbReference type="KEGG" id="pphr:APZ00_01960"/>
<accession>A0A0L0J3R4</accession>
<dbReference type="STRING" id="121719.APZ00_01960"/>
<name>A0A0L0J3R4_9HYPH</name>
<sequence length="99" mass="11199">MIVLITNEAREDLDRIAGYIAQDNPVRAVSFVQELLEGCRSLSAMPHAFPLVPRHAASGIRRRPHGRYLIFYRVAAERIDVLHILNGAQDYEDILFPGD</sequence>
<evidence type="ECO:0000256" key="1">
    <source>
        <dbReference type="ARBA" id="ARBA00006226"/>
    </source>
</evidence>
<gene>
    <name evidence="3" type="ORF">APZ00_01960</name>
</gene>
<dbReference type="eggNOG" id="COG3668">
    <property type="taxonomic scope" value="Bacteria"/>
</dbReference>
<protein>
    <submittedName>
        <fullName evidence="3">Plasmid stabilization protein</fullName>
    </submittedName>
</protein>